<protein>
    <submittedName>
        <fullName evidence="1">Uncharacterized protein</fullName>
    </submittedName>
</protein>
<dbReference type="Proteomes" id="UP001164250">
    <property type="component" value="Chromosome 13"/>
</dbReference>
<accession>A0ACC1A2G1</accession>
<evidence type="ECO:0000313" key="1">
    <source>
        <dbReference type="EMBL" id="KAJ0080497.1"/>
    </source>
</evidence>
<organism evidence="1 2">
    <name type="scientific">Pistacia atlantica</name>
    <dbReference type="NCBI Taxonomy" id="434234"/>
    <lineage>
        <taxon>Eukaryota</taxon>
        <taxon>Viridiplantae</taxon>
        <taxon>Streptophyta</taxon>
        <taxon>Embryophyta</taxon>
        <taxon>Tracheophyta</taxon>
        <taxon>Spermatophyta</taxon>
        <taxon>Magnoliopsida</taxon>
        <taxon>eudicotyledons</taxon>
        <taxon>Gunneridae</taxon>
        <taxon>Pentapetalae</taxon>
        <taxon>rosids</taxon>
        <taxon>malvids</taxon>
        <taxon>Sapindales</taxon>
        <taxon>Anacardiaceae</taxon>
        <taxon>Pistacia</taxon>
    </lineage>
</organism>
<gene>
    <name evidence="1" type="ORF">Patl1_23788</name>
</gene>
<name>A0ACC1A2G1_9ROSI</name>
<sequence length="108" mass="12503">MFCSFVFLFSTIWMAFDHRQARALGHVLVLIIVGIVLGCCVCFNNSYARRVKQSKEIRKKTRCFGPTIVREGHLWDGHWVLWVGPAIACMAFALYTKIIPRQHFHTYA</sequence>
<evidence type="ECO:0000313" key="2">
    <source>
        <dbReference type="Proteomes" id="UP001164250"/>
    </source>
</evidence>
<dbReference type="EMBL" id="CM047909">
    <property type="protein sequence ID" value="KAJ0080497.1"/>
    <property type="molecule type" value="Genomic_DNA"/>
</dbReference>
<keyword evidence="2" id="KW-1185">Reference proteome</keyword>
<reference evidence="2" key="1">
    <citation type="journal article" date="2023" name="G3 (Bethesda)">
        <title>Genome assembly and association tests identify interacting loci associated with vigor, precocity, and sex in interspecific pistachio rootstocks.</title>
        <authorList>
            <person name="Palmer W."/>
            <person name="Jacygrad E."/>
            <person name="Sagayaradj S."/>
            <person name="Cavanaugh K."/>
            <person name="Han R."/>
            <person name="Bertier L."/>
            <person name="Beede B."/>
            <person name="Kafkas S."/>
            <person name="Golino D."/>
            <person name="Preece J."/>
            <person name="Michelmore R."/>
        </authorList>
    </citation>
    <scope>NUCLEOTIDE SEQUENCE [LARGE SCALE GENOMIC DNA]</scope>
</reference>
<proteinExistence type="predicted"/>
<comment type="caution">
    <text evidence="1">The sequence shown here is derived from an EMBL/GenBank/DDBJ whole genome shotgun (WGS) entry which is preliminary data.</text>
</comment>